<evidence type="ECO:0000256" key="1">
    <source>
        <dbReference type="SAM" id="MobiDB-lite"/>
    </source>
</evidence>
<sequence length="148" mass="17269">EHRKRRRKWLERLGSNEAIDTEEKELEAPGCSHLPTSDPELPFPGKRLIRALLMHTGGKNMTNNEIESRTSSIKPSFLDSFRHMEKDLEEEERDEEESDVESLDVPLRPNRRLEAGRKLPASISEEFCPRRLAGKPLKEIDPFYFDKR</sequence>
<feature type="region of interest" description="Disordered" evidence="1">
    <location>
        <begin position="60"/>
        <end position="107"/>
    </location>
</feature>
<evidence type="ECO:0000313" key="2">
    <source>
        <dbReference type="EMBL" id="KAL3307366.1"/>
    </source>
</evidence>
<dbReference type="Proteomes" id="UP001626550">
    <property type="component" value="Unassembled WGS sequence"/>
</dbReference>
<accession>A0ABD2PIV8</accession>
<dbReference type="EMBL" id="JBJKFK010007540">
    <property type="protein sequence ID" value="KAL3307366.1"/>
    <property type="molecule type" value="Genomic_DNA"/>
</dbReference>
<gene>
    <name evidence="2" type="ORF">Ciccas_014124</name>
</gene>
<feature type="compositionally biased region" description="Acidic residues" evidence="1">
    <location>
        <begin position="87"/>
        <end position="102"/>
    </location>
</feature>
<feature type="non-terminal residue" evidence="2">
    <location>
        <position position="1"/>
    </location>
</feature>
<name>A0ABD2PIV8_9PLAT</name>
<feature type="region of interest" description="Disordered" evidence="1">
    <location>
        <begin position="13"/>
        <end position="43"/>
    </location>
</feature>
<protein>
    <submittedName>
        <fullName evidence="2">Uncharacterized protein</fullName>
    </submittedName>
</protein>
<keyword evidence="3" id="KW-1185">Reference proteome</keyword>
<proteinExistence type="predicted"/>
<reference evidence="2 3" key="1">
    <citation type="submission" date="2024-11" db="EMBL/GenBank/DDBJ databases">
        <title>Adaptive evolution of stress response genes in parasites aligns with host niche diversity.</title>
        <authorList>
            <person name="Hahn C."/>
            <person name="Resl P."/>
        </authorList>
    </citation>
    <scope>NUCLEOTIDE SEQUENCE [LARGE SCALE GENOMIC DNA]</scope>
    <source>
        <strain evidence="2">EGGRZ-B1_66</strain>
        <tissue evidence="2">Body</tissue>
    </source>
</reference>
<organism evidence="2 3">
    <name type="scientific">Cichlidogyrus casuarinus</name>
    <dbReference type="NCBI Taxonomy" id="1844966"/>
    <lineage>
        <taxon>Eukaryota</taxon>
        <taxon>Metazoa</taxon>
        <taxon>Spiralia</taxon>
        <taxon>Lophotrochozoa</taxon>
        <taxon>Platyhelminthes</taxon>
        <taxon>Monogenea</taxon>
        <taxon>Monopisthocotylea</taxon>
        <taxon>Dactylogyridea</taxon>
        <taxon>Ancyrocephalidae</taxon>
        <taxon>Cichlidogyrus</taxon>
    </lineage>
</organism>
<dbReference type="AlphaFoldDB" id="A0ABD2PIV8"/>
<feature type="compositionally biased region" description="Polar residues" evidence="1">
    <location>
        <begin position="60"/>
        <end position="74"/>
    </location>
</feature>
<feature type="non-terminal residue" evidence="2">
    <location>
        <position position="148"/>
    </location>
</feature>
<evidence type="ECO:0000313" key="3">
    <source>
        <dbReference type="Proteomes" id="UP001626550"/>
    </source>
</evidence>
<comment type="caution">
    <text evidence="2">The sequence shown here is derived from an EMBL/GenBank/DDBJ whole genome shotgun (WGS) entry which is preliminary data.</text>
</comment>